<dbReference type="Pfam" id="PF13561">
    <property type="entry name" value="adh_short_C2"/>
    <property type="match status" value="1"/>
</dbReference>
<name>A0A1X0CRV5_9MYCO</name>
<dbReference type="PANTHER" id="PTHR42760">
    <property type="entry name" value="SHORT-CHAIN DEHYDROGENASES/REDUCTASES FAMILY MEMBER"/>
    <property type="match status" value="1"/>
</dbReference>
<dbReference type="OrthoDB" id="517007at2"/>
<dbReference type="NCBIfam" id="NF005559">
    <property type="entry name" value="PRK07231.1"/>
    <property type="match status" value="1"/>
</dbReference>
<evidence type="ECO:0000256" key="2">
    <source>
        <dbReference type="ARBA" id="ARBA00023002"/>
    </source>
</evidence>
<dbReference type="AlphaFoldDB" id="A0A1X0CRV5"/>
<protein>
    <submittedName>
        <fullName evidence="3">Short-chain dehydrogenase</fullName>
    </submittedName>
</protein>
<dbReference type="PANTHER" id="PTHR42760:SF40">
    <property type="entry name" value="3-OXOACYL-[ACYL-CARRIER-PROTEIN] REDUCTASE, CHLOROPLASTIC"/>
    <property type="match status" value="1"/>
</dbReference>
<dbReference type="GO" id="GO:0030497">
    <property type="term" value="P:fatty acid elongation"/>
    <property type="evidence" value="ECO:0007669"/>
    <property type="project" value="TreeGrafter"/>
</dbReference>
<organism evidence="3 4">
    <name type="scientific">Mycolicibacterium insubricum</name>
    <dbReference type="NCBI Taxonomy" id="444597"/>
    <lineage>
        <taxon>Bacteria</taxon>
        <taxon>Bacillati</taxon>
        <taxon>Actinomycetota</taxon>
        <taxon>Actinomycetes</taxon>
        <taxon>Mycobacteriales</taxon>
        <taxon>Mycobacteriaceae</taxon>
        <taxon>Mycolicibacterium</taxon>
    </lineage>
</organism>
<dbReference type="FunFam" id="3.40.50.720:FF:000084">
    <property type="entry name" value="Short-chain dehydrogenase reductase"/>
    <property type="match status" value="1"/>
</dbReference>
<dbReference type="InterPro" id="IPR002347">
    <property type="entry name" value="SDR_fam"/>
</dbReference>
<evidence type="ECO:0000256" key="1">
    <source>
        <dbReference type="ARBA" id="ARBA00006484"/>
    </source>
</evidence>
<reference evidence="3 4" key="1">
    <citation type="submission" date="2016-12" db="EMBL/GenBank/DDBJ databases">
        <title>The new phylogeny of genus Mycobacterium.</title>
        <authorList>
            <person name="Tortoli E."/>
            <person name="Trovato A."/>
            <person name="Cirillo D.M."/>
        </authorList>
    </citation>
    <scope>NUCLEOTIDE SEQUENCE [LARGE SCALE GENOMIC DNA]</scope>
    <source>
        <strain evidence="3 4">DSM 45130</strain>
    </source>
</reference>
<keyword evidence="4" id="KW-1185">Reference proteome</keyword>
<dbReference type="CDD" id="cd05233">
    <property type="entry name" value="SDR_c"/>
    <property type="match status" value="1"/>
</dbReference>
<evidence type="ECO:0000313" key="3">
    <source>
        <dbReference type="EMBL" id="ORA62907.1"/>
    </source>
</evidence>
<proteinExistence type="inferred from homology"/>
<dbReference type="PRINTS" id="PR00081">
    <property type="entry name" value="GDHRDH"/>
</dbReference>
<dbReference type="NCBIfam" id="NF005853">
    <property type="entry name" value="PRK07774.1"/>
    <property type="match status" value="1"/>
</dbReference>
<dbReference type="RefSeq" id="WP_083033723.1">
    <property type="nucleotide sequence ID" value="NZ_AP022618.1"/>
</dbReference>
<dbReference type="InterPro" id="IPR036291">
    <property type="entry name" value="NAD(P)-bd_dom_sf"/>
</dbReference>
<dbReference type="GO" id="GO:0016616">
    <property type="term" value="F:oxidoreductase activity, acting on the CH-OH group of donors, NAD or NADP as acceptor"/>
    <property type="evidence" value="ECO:0007669"/>
    <property type="project" value="TreeGrafter"/>
</dbReference>
<sequence>MKRFENKVAIVTGSGGGIGQAYAEALAREGAAVAVADINIEGARSVAEAINAAGGRAIAVQVDVSDPDSCIAMAEATVAELGGIDFLVNNAAIFGGMKLDGLLTVPWDYYQKFMSVNLDGALLCSRAVVSHMEARGGGVIVNQSSTAAWVYSNFYGLAKVGINGLTQQLSRELGWRNIRINAIAPGPIDTEANRTTTPQAIVKQIVQTLPLARMGTPEDLVGMCLFLLSDEASWITGQIFNVDGGQIIRS</sequence>
<accession>A0A1X0CRV5</accession>
<evidence type="ECO:0000313" key="4">
    <source>
        <dbReference type="Proteomes" id="UP000192801"/>
    </source>
</evidence>
<dbReference type="Proteomes" id="UP000192801">
    <property type="component" value="Unassembled WGS sequence"/>
</dbReference>
<comment type="caution">
    <text evidence="3">The sequence shown here is derived from an EMBL/GenBank/DDBJ whole genome shotgun (WGS) entry which is preliminary data.</text>
</comment>
<comment type="similarity">
    <text evidence="1">Belongs to the short-chain dehydrogenases/reductases (SDR) family.</text>
</comment>
<dbReference type="Gene3D" id="3.40.50.720">
    <property type="entry name" value="NAD(P)-binding Rossmann-like Domain"/>
    <property type="match status" value="1"/>
</dbReference>
<dbReference type="EMBL" id="MVHS01000086">
    <property type="protein sequence ID" value="ORA62907.1"/>
    <property type="molecule type" value="Genomic_DNA"/>
</dbReference>
<dbReference type="STRING" id="444597.BST26_20600"/>
<keyword evidence="2" id="KW-0560">Oxidoreductase</keyword>
<gene>
    <name evidence="3" type="ORF">BST26_20600</name>
</gene>
<dbReference type="PRINTS" id="PR00080">
    <property type="entry name" value="SDRFAMILY"/>
</dbReference>
<dbReference type="SUPFAM" id="SSF51735">
    <property type="entry name" value="NAD(P)-binding Rossmann-fold domains"/>
    <property type="match status" value="1"/>
</dbReference>